<evidence type="ECO:0000313" key="3">
    <source>
        <dbReference type="Proteomes" id="UP001229081"/>
    </source>
</evidence>
<feature type="transmembrane region" description="Helical" evidence="1">
    <location>
        <begin position="25"/>
        <end position="47"/>
    </location>
</feature>
<evidence type="ECO:0000313" key="2">
    <source>
        <dbReference type="EMBL" id="MDP7739263.1"/>
    </source>
</evidence>
<organism evidence="2 3">
    <name type="scientific">Mycobacterium paragordonae</name>
    <dbReference type="NCBI Taxonomy" id="1389713"/>
    <lineage>
        <taxon>Bacteria</taxon>
        <taxon>Bacillati</taxon>
        <taxon>Actinomycetota</taxon>
        <taxon>Actinomycetes</taxon>
        <taxon>Mycobacteriales</taxon>
        <taxon>Mycobacteriaceae</taxon>
        <taxon>Mycobacterium</taxon>
    </lineage>
</organism>
<protein>
    <submittedName>
        <fullName evidence="2">Uncharacterized protein</fullName>
    </submittedName>
</protein>
<proteinExistence type="predicted"/>
<keyword evidence="1" id="KW-0472">Membrane</keyword>
<sequence>MFRTLITAALVTAVATQLLGTSPEIAFAYALVLTATLWYLWPLLRLAARTLPRTRRRTHRSPATPAPRLTQINHHHHYYGQLPVPQPQPNRAFLALPRRSEQQIAHDAIYNTIDEQP</sequence>
<comment type="caution">
    <text evidence="2">The sequence shown here is derived from an EMBL/GenBank/DDBJ whole genome shotgun (WGS) entry which is preliminary data.</text>
</comment>
<dbReference type="EMBL" id="JAUFSA010000004">
    <property type="protein sequence ID" value="MDP7739263.1"/>
    <property type="molecule type" value="Genomic_DNA"/>
</dbReference>
<reference evidence="2" key="1">
    <citation type="submission" date="2023-06" db="EMBL/GenBank/DDBJ databases">
        <title>Identification of two novel mycobacterium reveal diversities and complexities of Mycobacterium gordonae clade.</title>
        <authorList>
            <person name="Matsumoto Y."/>
            <person name="Nakamura S."/>
            <person name="Motooka D."/>
            <person name="Fukushima K."/>
        </authorList>
    </citation>
    <scope>NUCLEOTIDE SEQUENCE</scope>
    <source>
        <strain evidence="2">TY812</strain>
    </source>
</reference>
<dbReference type="AlphaFoldDB" id="A0AAJ1W6H9"/>
<gene>
    <name evidence="2" type="ORF">QXL92_31510</name>
</gene>
<evidence type="ECO:0000256" key="1">
    <source>
        <dbReference type="SAM" id="Phobius"/>
    </source>
</evidence>
<name>A0AAJ1W6H9_9MYCO</name>
<keyword evidence="1" id="KW-1133">Transmembrane helix</keyword>
<dbReference type="RefSeq" id="WP_133437151.1">
    <property type="nucleotide sequence ID" value="NZ_JAUFSA010000004.1"/>
</dbReference>
<keyword evidence="1" id="KW-0812">Transmembrane</keyword>
<dbReference type="Proteomes" id="UP001229081">
    <property type="component" value="Unassembled WGS sequence"/>
</dbReference>
<accession>A0AAJ1W6H9</accession>